<dbReference type="RefSeq" id="WP_407339533.1">
    <property type="nucleotide sequence ID" value="NZ_CP136862.1"/>
</dbReference>
<evidence type="ECO:0000259" key="1">
    <source>
        <dbReference type="SMART" id="SM00974"/>
    </source>
</evidence>
<dbReference type="Proteomes" id="UP001626536">
    <property type="component" value="Chromosome"/>
</dbReference>
<dbReference type="InterPro" id="IPR018306">
    <property type="entry name" value="Phage_T5_Orf172_DNA-bd"/>
</dbReference>
<reference evidence="2 3" key="1">
    <citation type="submission" date="2023-10" db="EMBL/GenBank/DDBJ databases">
        <title>Novel methanotroph of the genus Methylocapsa from a subarctic wetland.</title>
        <authorList>
            <person name="Belova S.E."/>
            <person name="Oshkin I.Y."/>
            <person name="Miroshnikov K."/>
            <person name="Dedysh S.N."/>
        </authorList>
    </citation>
    <scope>NUCLEOTIDE SEQUENCE [LARGE SCALE GENOMIC DNA]</scope>
    <source>
        <strain evidence="2 3">RX1</strain>
    </source>
</reference>
<dbReference type="EMBL" id="CP136862">
    <property type="protein sequence ID" value="WOJ90086.1"/>
    <property type="molecule type" value="Genomic_DNA"/>
</dbReference>
<keyword evidence="3" id="KW-1185">Reference proteome</keyword>
<accession>A0ABZ0HT54</accession>
<gene>
    <name evidence="2" type="ORF">RZS28_01920</name>
</gene>
<sequence length="241" mass="28013">MDRQFLINEIKRLANENGGKPPGQEKFRRETGVSPAQWRGIHWVNWSAALAEAGFEPNSFDVAFDKDFLLENLATAVRDLKKFPTEPELMLYAREKINFPHPKAFQRHFRNRGERVGALNAYCERHNDLSDVLEICRPLMGSEPKANDREKPTKRIIKGFVYLMRSGKYYKIGKSKHVGGREYQIGLKLPETVTTLHSIETDDPEGIEVYWHNRFKDKRAGGEWFTLTPDDIKAFKLRKFM</sequence>
<proteinExistence type="predicted"/>
<evidence type="ECO:0000313" key="2">
    <source>
        <dbReference type="EMBL" id="WOJ90086.1"/>
    </source>
</evidence>
<evidence type="ECO:0000313" key="3">
    <source>
        <dbReference type="Proteomes" id="UP001626536"/>
    </source>
</evidence>
<dbReference type="SMART" id="SM00974">
    <property type="entry name" value="T5orf172"/>
    <property type="match status" value="1"/>
</dbReference>
<dbReference type="Pfam" id="PF13455">
    <property type="entry name" value="MUG113"/>
    <property type="match status" value="1"/>
</dbReference>
<feature type="domain" description="Bacteriophage T5 Orf172 DNA-binding" evidence="1">
    <location>
        <begin position="164"/>
        <end position="239"/>
    </location>
</feature>
<name>A0ABZ0HT54_9HYPH</name>
<organism evidence="2 3">
    <name type="scientific">Methylocapsa polymorpha</name>
    <dbReference type="NCBI Taxonomy" id="3080828"/>
    <lineage>
        <taxon>Bacteria</taxon>
        <taxon>Pseudomonadati</taxon>
        <taxon>Pseudomonadota</taxon>
        <taxon>Alphaproteobacteria</taxon>
        <taxon>Hyphomicrobiales</taxon>
        <taxon>Beijerinckiaceae</taxon>
        <taxon>Methylocapsa</taxon>
    </lineage>
</organism>
<protein>
    <submittedName>
        <fullName evidence="2">GIY-YIG nuclease family protein</fullName>
    </submittedName>
</protein>